<feature type="transmembrane region" description="Helical" evidence="7">
    <location>
        <begin position="32"/>
        <end position="51"/>
    </location>
</feature>
<keyword evidence="7" id="KW-0472">Membrane</keyword>
<dbReference type="Proteomes" id="UP000447434">
    <property type="component" value="Chromosome 16"/>
</dbReference>
<dbReference type="PANTHER" id="PTHR10426:SF88">
    <property type="entry name" value="ADIPOCYTE PLASMA MEMBRANE-ASSOCIATED PROTEIN HEMOMUCIN-RELATED"/>
    <property type="match status" value="1"/>
</dbReference>
<evidence type="ECO:0000256" key="3">
    <source>
        <dbReference type="ARBA" id="ARBA00022553"/>
    </source>
</evidence>
<evidence type="ECO:0000256" key="7">
    <source>
        <dbReference type="SAM" id="Phobius"/>
    </source>
</evidence>
<accession>A0A6A4NWD0</accession>
<evidence type="ECO:0000256" key="5">
    <source>
        <dbReference type="ARBA" id="ARBA00022729"/>
    </source>
</evidence>
<reference evidence="10" key="1">
    <citation type="journal article" date="2020" name="Nat. Commun.">
        <title>Genome sequence of the cluster root forming white lupin.</title>
        <authorList>
            <person name="Hufnagel B."/>
            <person name="Marques A."/>
            <person name="Soriano A."/>
            <person name="Marques L."/>
            <person name="Divol F."/>
            <person name="Doumas P."/>
            <person name="Sallet E."/>
            <person name="Mancinotti D."/>
            <person name="Carrere S."/>
            <person name="Marande W."/>
            <person name="Arribat S."/>
            <person name="Keller J."/>
            <person name="Huneau C."/>
            <person name="Blein T."/>
            <person name="Aime D."/>
            <person name="Laguerre M."/>
            <person name="Taylor J."/>
            <person name="Schubert V."/>
            <person name="Nelson M."/>
            <person name="Geu-Flores F."/>
            <person name="Crespi M."/>
            <person name="Gallardo-Guerrero K."/>
            <person name="Delaux P.-M."/>
            <person name="Salse J."/>
            <person name="Berges H."/>
            <person name="Guyot R."/>
            <person name="Gouzy J."/>
            <person name="Peret B."/>
        </authorList>
    </citation>
    <scope>NUCLEOTIDE SEQUENCE [LARGE SCALE GENOMIC DNA]</scope>
    <source>
        <strain evidence="10">cv. Amiga</strain>
    </source>
</reference>
<comment type="caution">
    <text evidence="9">The sequence shown here is derived from an EMBL/GenBank/DDBJ whole genome shotgun (WGS) entry which is preliminary data.</text>
</comment>
<evidence type="ECO:0000256" key="4">
    <source>
        <dbReference type="ARBA" id="ARBA00022554"/>
    </source>
</evidence>
<evidence type="ECO:0000256" key="1">
    <source>
        <dbReference type="ARBA" id="ARBA00004116"/>
    </source>
</evidence>
<dbReference type="PANTHER" id="PTHR10426">
    <property type="entry name" value="STRICTOSIDINE SYNTHASE-RELATED"/>
    <property type="match status" value="1"/>
</dbReference>
<sequence length="393" mass="44036">MYIIVLTKQRPYQMSESKASSKSTAARTRKSLWLLTPFIVPVLVAALFYRFDPFDPVHFPVNEINRFSFIAPARNNRMRVGSEVMAEGHVAGPEDFVYDASARVLYTGCEDGWIKRVTVDDSVADSVVENWVNTGGRPLGLAFGTNGELIVGDADKGLLRVTMEKKVEVLVDEVDGLKFKLTDGVDVAHDGTIYFTDASSKYHLKESVYDILEGKPNGRFMSYNPTTKKTTLLADNLYFPNGVAVSPDQNFVIFCETSLMRCRKYYIQGPKKGSIENFCDLHGMPDNIRYDGHGQYWIGIATEFTPQLDFVFRYPFIRKAMVMLTKYVGSPSKTRNGGVLAVDLEGKPTSHYYDPDLSLTSGIKIGNHLYCGSIIYPFVIRLDVKQYPALPAT</sequence>
<proteinExistence type="inferred from homology"/>
<name>A0A6A4NWD0_LUPAL</name>
<keyword evidence="7" id="KW-0812">Transmembrane</keyword>
<dbReference type="Pfam" id="PF03088">
    <property type="entry name" value="Str_synth"/>
    <property type="match status" value="1"/>
</dbReference>
<keyword evidence="4" id="KW-0926">Vacuole</keyword>
<dbReference type="GO" id="GO:0016787">
    <property type="term" value="F:hydrolase activity"/>
    <property type="evidence" value="ECO:0007669"/>
    <property type="project" value="TreeGrafter"/>
</dbReference>
<dbReference type="InterPro" id="IPR018119">
    <property type="entry name" value="Strictosidine_synth_cons-reg"/>
</dbReference>
<gene>
    <name evidence="9" type="ORF">Lalb_Chr16g0391541</name>
</gene>
<protein>
    <submittedName>
        <fullName evidence="9">Putative strictosidine synthase transcription factor WD40-like family</fullName>
    </submittedName>
</protein>
<comment type="similarity">
    <text evidence="2">Belongs to the strictosidine synthase family.</text>
</comment>
<keyword evidence="10" id="KW-1185">Reference proteome</keyword>
<dbReference type="FunFam" id="2.120.10.30:FF:000073">
    <property type="entry name" value="Protein STRICTOSIDINE SYNTHASE-LIKE 6"/>
    <property type="match status" value="1"/>
</dbReference>
<evidence type="ECO:0000256" key="2">
    <source>
        <dbReference type="ARBA" id="ARBA00009191"/>
    </source>
</evidence>
<dbReference type="SUPFAM" id="SSF63829">
    <property type="entry name" value="Calcium-dependent phosphotriesterase"/>
    <property type="match status" value="1"/>
</dbReference>
<evidence type="ECO:0000256" key="6">
    <source>
        <dbReference type="ARBA" id="ARBA00023180"/>
    </source>
</evidence>
<dbReference type="GO" id="GO:0009753">
    <property type="term" value="P:response to jasmonic acid"/>
    <property type="evidence" value="ECO:0007669"/>
    <property type="project" value="UniProtKB-ARBA"/>
</dbReference>
<dbReference type="InterPro" id="IPR011042">
    <property type="entry name" value="6-blade_b-propeller_TolB-like"/>
</dbReference>
<feature type="domain" description="Strictosidine synthase conserved region" evidence="8">
    <location>
        <begin position="183"/>
        <end position="270"/>
    </location>
</feature>
<dbReference type="GO" id="GO:0012505">
    <property type="term" value="C:endomembrane system"/>
    <property type="evidence" value="ECO:0007669"/>
    <property type="project" value="TreeGrafter"/>
</dbReference>
<evidence type="ECO:0000259" key="8">
    <source>
        <dbReference type="Pfam" id="PF03088"/>
    </source>
</evidence>
<evidence type="ECO:0000313" key="9">
    <source>
        <dbReference type="EMBL" id="KAE9597906.1"/>
    </source>
</evidence>
<comment type="subcellular location">
    <subcellularLocation>
        <location evidence="1">Vacuole</location>
    </subcellularLocation>
</comment>
<dbReference type="OrthoDB" id="5307922at2759"/>
<keyword evidence="7" id="KW-1133">Transmembrane helix</keyword>
<keyword evidence="5" id="KW-0732">Signal</keyword>
<keyword evidence="6" id="KW-0325">Glycoprotein</keyword>
<dbReference type="Pfam" id="PF20067">
    <property type="entry name" value="SSL_N"/>
    <property type="match status" value="1"/>
</dbReference>
<organism evidence="9 10">
    <name type="scientific">Lupinus albus</name>
    <name type="common">White lupine</name>
    <name type="synonym">Lupinus termis</name>
    <dbReference type="NCBI Taxonomy" id="3870"/>
    <lineage>
        <taxon>Eukaryota</taxon>
        <taxon>Viridiplantae</taxon>
        <taxon>Streptophyta</taxon>
        <taxon>Embryophyta</taxon>
        <taxon>Tracheophyta</taxon>
        <taxon>Spermatophyta</taxon>
        <taxon>Magnoliopsida</taxon>
        <taxon>eudicotyledons</taxon>
        <taxon>Gunneridae</taxon>
        <taxon>Pentapetalae</taxon>
        <taxon>rosids</taxon>
        <taxon>fabids</taxon>
        <taxon>Fabales</taxon>
        <taxon>Fabaceae</taxon>
        <taxon>Papilionoideae</taxon>
        <taxon>50 kb inversion clade</taxon>
        <taxon>genistoids sensu lato</taxon>
        <taxon>core genistoids</taxon>
        <taxon>Genisteae</taxon>
        <taxon>Lupinus</taxon>
    </lineage>
</organism>
<dbReference type="EMBL" id="WOCE01000016">
    <property type="protein sequence ID" value="KAE9597906.1"/>
    <property type="molecule type" value="Genomic_DNA"/>
</dbReference>
<evidence type="ECO:0000313" key="10">
    <source>
        <dbReference type="Proteomes" id="UP000447434"/>
    </source>
</evidence>
<dbReference type="GO" id="GO:0005773">
    <property type="term" value="C:vacuole"/>
    <property type="evidence" value="ECO:0007669"/>
    <property type="project" value="UniProtKB-SubCell"/>
</dbReference>
<keyword evidence="3" id="KW-0597">Phosphoprotein</keyword>
<dbReference type="AlphaFoldDB" id="A0A6A4NWD0"/>
<dbReference type="Gene3D" id="2.120.10.30">
    <property type="entry name" value="TolB, C-terminal domain"/>
    <property type="match status" value="1"/>
</dbReference>